<proteinExistence type="predicted"/>
<keyword evidence="10" id="KW-0732">Signal</keyword>
<evidence type="ECO:0000256" key="3">
    <source>
        <dbReference type="ARBA" id="ARBA00022737"/>
    </source>
</evidence>
<dbReference type="SUPFAM" id="SSF141523">
    <property type="entry name" value="L,D-transpeptidase catalytic domain-like"/>
    <property type="match status" value="1"/>
</dbReference>
<dbReference type="PANTHER" id="PTHR30582">
    <property type="entry name" value="L,D-TRANSPEPTIDASE"/>
    <property type="match status" value="1"/>
</dbReference>
<dbReference type="Pfam" id="PF03734">
    <property type="entry name" value="YkuD"/>
    <property type="match status" value="1"/>
</dbReference>
<evidence type="ECO:0000256" key="10">
    <source>
        <dbReference type="SAM" id="SignalP"/>
    </source>
</evidence>
<feature type="repeat" description="Cell wall-binding" evidence="7">
    <location>
        <begin position="275"/>
        <end position="295"/>
    </location>
</feature>
<evidence type="ECO:0000313" key="12">
    <source>
        <dbReference type="EMBL" id="BCA89042.1"/>
    </source>
</evidence>
<keyword evidence="2" id="KW-0808">Transferase</keyword>
<evidence type="ECO:0000256" key="8">
    <source>
        <dbReference type="PROSITE-ProRule" id="PRU01373"/>
    </source>
</evidence>
<dbReference type="SUPFAM" id="SSF69360">
    <property type="entry name" value="Cell wall binding repeat"/>
    <property type="match status" value="2"/>
</dbReference>
<evidence type="ECO:0000256" key="7">
    <source>
        <dbReference type="PROSITE-ProRule" id="PRU00591"/>
    </source>
</evidence>
<keyword evidence="3" id="KW-0677">Repeat</keyword>
<evidence type="ECO:0000313" key="13">
    <source>
        <dbReference type="Proteomes" id="UP000501727"/>
    </source>
</evidence>
<dbReference type="GO" id="GO:0071555">
    <property type="term" value="P:cell wall organization"/>
    <property type="evidence" value="ECO:0007669"/>
    <property type="project" value="UniProtKB-UniRule"/>
</dbReference>
<dbReference type="InterPro" id="IPR005490">
    <property type="entry name" value="LD_TPept_cat_dom"/>
</dbReference>
<feature type="region of interest" description="Disordered" evidence="9">
    <location>
        <begin position="39"/>
        <end position="60"/>
    </location>
</feature>
<keyword evidence="4 8" id="KW-0133">Cell shape</keyword>
<feature type="active site" description="Nucleophile" evidence="8">
    <location>
        <position position="460"/>
    </location>
</feature>
<evidence type="ECO:0000256" key="9">
    <source>
        <dbReference type="SAM" id="MobiDB-lite"/>
    </source>
</evidence>
<dbReference type="CDD" id="cd16913">
    <property type="entry name" value="YkuD_like"/>
    <property type="match status" value="1"/>
</dbReference>
<dbReference type="UniPathway" id="UPA00219"/>
<evidence type="ECO:0000256" key="1">
    <source>
        <dbReference type="ARBA" id="ARBA00004752"/>
    </source>
</evidence>
<gene>
    <name evidence="12" type="ORF">ADCFC_15390</name>
</gene>
<dbReference type="Pfam" id="PF01473">
    <property type="entry name" value="Choline_bind_1"/>
    <property type="match status" value="2"/>
</dbReference>
<evidence type="ECO:0000256" key="4">
    <source>
        <dbReference type="ARBA" id="ARBA00022960"/>
    </source>
</evidence>
<name>A0A6F8SLM9_9ACTN</name>
<keyword evidence="5 8" id="KW-0573">Peptidoglycan synthesis</keyword>
<comment type="pathway">
    <text evidence="1 8">Cell wall biogenesis; peptidoglycan biosynthesis.</text>
</comment>
<dbReference type="PANTHER" id="PTHR30582:SF2">
    <property type="entry name" value="L,D-TRANSPEPTIDASE YCIB-RELATED"/>
    <property type="match status" value="1"/>
</dbReference>
<feature type="repeat" description="Cell wall-binding" evidence="7">
    <location>
        <begin position="296"/>
        <end position="317"/>
    </location>
</feature>
<dbReference type="AlphaFoldDB" id="A0A6F8SLM9"/>
<dbReference type="InterPro" id="IPR018337">
    <property type="entry name" value="Cell_wall/Cho-bd_repeat"/>
</dbReference>
<dbReference type="Proteomes" id="UP000501727">
    <property type="component" value="Chromosome"/>
</dbReference>
<dbReference type="RefSeq" id="WP_173113611.1">
    <property type="nucleotide sequence ID" value="NZ_AP022829.1"/>
</dbReference>
<dbReference type="GO" id="GO:0008360">
    <property type="term" value="P:regulation of cell shape"/>
    <property type="evidence" value="ECO:0007669"/>
    <property type="project" value="UniProtKB-UniRule"/>
</dbReference>
<keyword evidence="6 8" id="KW-0961">Cell wall biogenesis/degradation</keyword>
<reference evidence="13" key="2">
    <citation type="submission" date="2020-03" db="EMBL/GenBank/DDBJ databases">
        <title>Complete Genome Sequence of Adlercreutzia sp. strain 8CFCBH1 Producing Equol, Isolated from Healthy Japanese Feces.</title>
        <authorList>
            <person name="Ogata Y."/>
            <person name="Sakamoto M."/>
            <person name="Ohkuma M."/>
            <person name="Hattori M."/>
            <person name="Suda W."/>
        </authorList>
    </citation>
    <scope>NUCLEOTIDE SEQUENCE [LARGE SCALE GENOMIC DNA]</scope>
    <source>
        <strain evidence="13">8CFCBH1</strain>
    </source>
</reference>
<dbReference type="Gene3D" id="2.40.440.10">
    <property type="entry name" value="L,D-transpeptidase catalytic domain-like"/>
    <property type="match status" value="1"/>
</dbReference>
<feature type="domain" description="L,D-TPase catalytic" evidence="11">
    <location>
        <begin position="364"/>
        <end position="484"/>
    </location>
</feature>
<dbReference type="Gene3D" id="2.10.270.20">
    <property type="match status" value="2"/>
</dbReference>
<sequence>MKKRERGALSFRVRKVTSLFLAGLLCFSMPAMAYAAETNGEEQAEAQPSEAVMGDKPVDGDALAIGTEEADAAEFGGAVSVRPEIQSEDAGAENAAGGAEDSDDVVPDERERSLLAEGSSFRYEYADGSFAVDAWVIVDGARYYFGADGLAVAGRQKIEGIWYFFDDECRMQTGWVTWKNGTKSFFDWDGRALTGWRSFNGVKYYFDPSTAMSLRWSQKLDGRWYYFDSASRMTKGIVTWKDGTKSYYDSRGRETGGWVQSDGAWYYFDWSDGKAVRWHQKIDGHWYYFDSDYQMHTGWLKWDGVQKWSYFYSNGQQAFGTQIIGGYRYVFDSNGETSTKPVTLPAGQLAMWNKAQNYYSNTNYIILVNSRTHKVGVFRGSSYNWEPVWYWDCTTGAPSSPTVKGTFTVGSRGKSFGSGYTCWYWTQFYGNYLFHSVLYQPGSMSHIQDGRLGISASHGCVRLDIECARWIYNNIPRGTRVVSY</sequence>
<protein>
    <recommendedName>
        <fullName evidence="11">L,D-TPase catalytic domain-containing protein</fullName>
    </recommendedName>
</protein>
<keyword evidence="13" id="KW-1185">Reference proteome</keyword>
<dbReference type="InterPro" id="IPR050979">
    <property type="entry name" value="LD-transpeptidase"/>
</dbReference>
<dbReference type="EMBL" id="AP022829">
    <property type="protein sequence ID" value="BCA89042.1"/>
    <property type="molecule type" value="Genomic_DNA"/>
</dbReference>
<dbReference type="GO" id="GO:0071972">
    <property type="term" value="F:peptidoglycan L,D-transpeptidase activity"/>
    <property type="evidence" value="ECO:0007669"/>
    <property type="project" value="TreeGrafter"/>
</dbReference>
<accession>A0A6F8SLM9</accession>
<feature type="active site" description="Proton donor/acceptor" evidence="8">
    <location>
        <position position="435"/>
    </location>
</feature>
<dbReference type="GO" id="GO:0005576">
    <property type="term" value="C:extracellular region"/>
    <property type="evidence" value="ECO:0007669"/>
    <property type="project" value="TreeGrafter"/>
</dbReference>
<dbReference type="Gene3D" id="2.10.270.10">
    <property type="entry name" value="Cholin Binding"/>
    <property type="match status" value="1"/>
</dbReference>
<organism evidence="12 13">
    <name type="scientific">Adlercreutzia hattorii</name>
    <dbReference type="NCBI Taxonomy" id="2707299"/>
    <lineage>
        <taxon>Bacteria</taxon>
        <taxon>Bacillati</taxon>
        <taxon>Actinomycetota</taxon>
        <taxon>Coriobacteriia</taxon>
        <taxon>Eggerthellales</taxon>
        <taxon>Eggerthellaceae</taxon>
        <taxon>Adlercreutzia</taxon>
    </lineage>
</organism>
<feature type="region of interest" description="Disordered" evidence="9">
    <location>
        <begin position="88"/>
        <end position="109"/>
    </location>
</feature>
<dbReference type="GO" id="GO:0018104">
    <property type="term" value="P:peptidoglycan-protein cross-linking"/>
    <property type="evidence" value="ECO:0007669"/>
    <property type="project" value="TreeGrafter"/>
</dbReference>
<evidence type="ECO:0000256" key="5">
    <source>
        <dbReference type="ARBA" id="ARBA00022984"/>
    </source>
</evidence>
<dbReference type="Pfam" id="PF19127">
    <property type="entry name" value="Choline_bind_3"/>
    <property type="match status" value="3"/>
</dbReference>
<evidence type="ECO:0000256" key="6">
    <source>
        <dbReference type="ARBA" id="ARBA00023316"/>
    </source>
</evidence>
<evidence type="ECO:0000256" key="2">
    <source>
        <dbReference type="ARBA" id="ARBA00022679"/>
    </source>
</evidence>
<reference evidence="13" key="1">
    <citation type="journal article" date="2020" name="Microbiol. Resour. Announc.">
        <title>Complete Genome Sequence of Adlercreutzia sp. Strain 8CFCBH1, a Potent Producer of Equol, Isolated from Healthy Japanese Feces.</title>
        <authorList>
            <person name="Ogata Y."/>
            <person name="Sakamoto M."/>
            <person name="Ohkuma M."/>
            <person name="Hattori M."/>
            <person name="Suda W."/>
        </authorList>
    </citation>
    <scope>NUCLEOTIDE SEQUENCE [LARGE SCALE GENOMIC DNA]</scope>
    <source>
        <strain evidence="13">8CFCBH1</strain>
    </source>
</reference>
<evidence type="ECO:0000259" key="11">
    <source>
        <dbReference type="PROSITE" id="PS52029"/>
    </source>
</evidence>
<dbReference type="KEGG" id="ahat:ADCFC_16610"/>
<feature type="chain" id="PRO_5039592349" description="L,D-TPase catalytic domain-containing protein" evidence="10">
    <location>
        <begin position="34"/>
        <end position="484"/>
    </location>
</feature>
<feature type="signal peptide" evidence="10">
    <location>
        <begin position="1"/>
        <end position="33"/>
    </location>
</feature>
<dbReference type="InterPro" id="IPR038063">
    <property type="entry name" value="Transpep_catalytic_dom"/>
</dbReference>
<dbReference type="PROSITE" id="PS52029">
    <property type="entry name" value="LD_TPASE"/>
    <property type="match status" value="1"/>
</dbReference>
<dbReference type="PROSITE" id="PS51170">
    <property type="entry name" value="CW"/>
    <property type="match status" value="2"/>
</dbReference>
<dbReference type="GO" id="GO:0016740">
    <property type="term" value="F:transferase activity"/>
    <property type="evidence" value="ECO:0007669"/>
    <property type="project" value="UniProtKB-KW"/>
</dbReference>